<evidence type="ECO:0000256" key="2">
    <source>
        <dbReference type="SAM" id="SignalP"/>
    </source>
</evidence>
<evidence type="ECO:0000256" key="1">
    <source>
        <dbReference type="SAM" id="MobiDB-lite"/>
    </source>
</evidence>
<feature type="compositionally biased region" description="Basic and acidic residues" evidence="1">
    <location>
        <begin position="1582"/>
        <end position="1601"/>
    </location>
</feature>
<name>A0AAP2DSS8_9BACT</name>
<feature type="region of interest" description="Disordered" evidence="1">
    <location>
        <begin position="1577"/>
        <end position="1601"/>
    </location>
</feature>
<keyword evidence="4" id="KW-1185">Reference proteome</keyword>
<accession>A0AAP2DSS8</accession>
<gene>
    <name evidence="3" type="ORF">KK062_01375</name>
</gene>
<protein>
    <submittedName>
        <fullName evidence="3">Uncharacterized protein</fullName>
    </submittedName>
</protein>
<evidence type="ECO:0000313" key="4">
    <source>
        <dbReference type="Proteomes" id="UP001319080"/>
    </source>
</evidence>
<reference evidence="3 4" key="1">
    <citation type="submission" date="2021-05" db="EMBL/GenBank/DDBJ databases">
        <title>A Polyphasic approach of four new species of the genus Ohtaekwangia: Ohtaekwangia histidinii sp. nov., Ohtaekwangia cretensis sp. nov., Ohtaekwangia indiensis sp. nov., Ohtaekwangia reichenbachii sp. nov. from diverse environment.</title>
        <authorList>
            <person name="Octaviana S."/>
        </authorList>
    </citation>
    <scope>NUCLEOTIDE SEQUENCE [LARGE SCALE GENOMIC DNA]</scope>
    <source>
        <strain evidence="3 4">PWU5</strain>
    </source>
</reference>
<dbReference type="RefSeq" id="WP_254082437.1">
    <property type="nucleotide sequence ID" value="NZ_JAHESE010000001.1"/>
</dbReference>
<keyword evidence="2" id="KW-0732">Signal</keyword>
<dbReference type="EMBL" id="JAHESE010000001">
    <property type="protein sequence ID" value="MBT1706850.1"/>
    <property type="molecule type" value="Genomic_DNA"/>
</dbReference>
<feature type="chain" id="PRO_5042869825" evidence="2">
    <location>
        <begin position="22"/>
        <end position="1601"/>
    </location>
</feature>
<feature type="signal peptide" evidence="2">
    <location>
        <begin position="1"/>
        <end position="21"/>
    </location>
</feature>
<dbReference type="Proteomes" id="UP001319080">
    <property type="component" value="Unassembled WGS sequence"/>
</dbReference>
<sequence length="1601" mass="179243">MKQVRSYFFLLSFLPALVVSAQKRSESAIPLSFPDSIRVVFENTRNVDASVIGASFASAWGNLSPDQQDMVHRQAFQLRKKKYPLKPAMIHYFGAIANAVTVEHADPAKLTAYLTVAGQVIAQESSTRAQNFFRLSRTFFQYHALNYERPFRLYASDDDYTFEYITSAPTFDMNDTTSIASSNTDQVYIDPVQSDPNENFDAGSGADSIFSEAPLWMNPPPPPVVDGPVLRFNRVTLNFVTKYDSIFVKNTKGVVSLRNGLFVGESGTVDWTPALLSPDSVYCNLGTYNFPVNKPEFKSDLVRFNYTGHTPGLIPGTFEFKSVTRKDSVASSYPRFKSYQSNLNITGLGDENVKYRGGFSLTGRKISSASVGGDPAIIEISHNGDKKFVARSSEFLFSDSTITSKKASVILQQRRDSITHPAVRMRYAFGRDSLQRIIIQKDKGNMKHTPYSSSFFKVDFAADVIRWNLYSDSLDIYTDGGRNTVPMVIESADFYDQEDFRLLKGEGFSFHPLGLVANYCVKNKTREFYSGDLAQFSGKEMRDIKAAIEFLREKGLVSYDPKTDIVRVKEKAILIYKASKGEMDYDNLKIHSVIDSSANATLNFEKGYMTVRGVEEFKISDSLNVRIQPDSAIITLLQNRDMKFDGTINAGNFEISGKGFTLNYEGFYIDLTRIDSINFFVMERNAKGVMVRRKLNNNMVGADSSTAKVSGLGDASQKSGTLYISKAGNKSGMKKIPNFPRLDASGGGAIYFDRPEVLGGVYDRSMFFAVPPFKLDSLNDADPASINFDGTFVSNGMFPAFKEKLHSQPDKSLGFEHYIPKGGYQLYNGDGKMHGAVSLNNRGLRGTGKIEYLAATVASHDFVFYPDSVVGRGERATISEKQFGNVRFPQASLPDYEMKWLPKQDQMRLKNQKSPFNFYDSTAQMRGTLTISKEGVAGTGKLETRGSELISRNMNFTADDFSARHARFTVKSEDVNKPLLYGVDVRMKFNLKENYADISPEVEGVAAIAFPFAQFKTSIPKMRWDLDEQKITMSKDPDVPIEKSYFYTTRKDLDSLHFNAERAEYNLKTQELKVSGIPYITVADARITPENNEVLILENAKIGTLKNTTIILDTLNGYHRLTEGVVDIISRKQFSGYATYQYVNFLRDTFAIKMTDFHLEDIAVEETSRRSKSRKNSVALQQTVGTGAVEDKEKLVLGAGMFYKGNMTMYATRPALQLTGFVKLDIKKIKDYNTWIEYAQTGDETEVHIDFDNAVTEDGKKINAGLHFSTDNDLYITFVNDKKSEEDEDFYTPSGALHYDTASHEFKIESLEKAAGTSLSGKVFAYNDDNMQVRFEGPVKLFPGMKDFNLVTTALGQGNMETNEIRMNTFMMMESNVPIGAFDLMGKQIQEVIKNEGADEGLGDQTELLYKIADIVGEKVVKDFEQRSLQGYVSLSTIAALAKPLVISNVNMKWSEKRKGFYSEGTIGISNIGRNDINGAFEGFIEIRKNEDGAPVAHIFFKASPDAWYYFGFEDNRLMVHSSNSDFNTIISKKSNAGKAKIGEVAFIPGSDDETLTFINRFRAQYYGIDVPYSLSEGSSVAKEKPAEEEKKEPKKEDDGF</sequence>
<organism evidence="3 4">
    <name type="scientific">Dawidia cretensis</name>
    <dbReference type="NCBI Taxonomy" id="2782350"/>
    <lineage>
        <taxon>Bacteria</taxon>
        <taxon>Pseudomonadati</taxon>
        <taxon>Bacteroidota</taxon>
        <taxon>Cytophagia</taxon>
        <taxon>Cytophagales</taxon>
        <taxon>Chryseotaleaceae</taxon>
        <taxon>Dawidia</taxon>
    </lineage>
</organism>
<proteinExistence type="predicted"/>
<evidence type="ECO:0000313" key="3">
    <source>
        <dbReference type="EMBL" id="MBT1706850.1"/>
    </source>
</evidence>
<comment type="caution">
    <text evidence="3">The sequence shown here is derived from an EMBL/GenBank/DDBJ whole genome shotgun (WGS) entry which is preliminary data.</text>
</comment>